<keyword evidence="1 7" id="KW-0813">Transport</keyword>
<comment type="subunit">
    <text evidence="7">Part of the nuclear pore complex (NPC).</text>
</comment>
<dbReference type="Gene3D" id="1.10.3450.20">
    <property type="match status" value="1"/>
</dbReference>
<keyword evidence="9" id="KW-1185">Reference proteome</keyword>
<evidence type="ECO:0000256" key="5">
    <source>
        <dbReference type="ARBA" id="ARBA00023132"/>
    </source>
</evidence>
<keyword evidence="2" id="KW-0509">mRNA transport</keyword>
<keyword evidence="6 7" id="KW-0539">Nucleus</keyword>
<dbReference type="InterPro" id="IPR007252">
    <property type="entry name" value="Nup84/Nup107"/>
</dbReference>
<organism evidence="8 9">
    <name type="scientific">Pichia californica</name>
    <dbReference type="NCBI Taxonomy" id="460514"/>
    <lineage>
        <taxon>Eukaryota</taxon>
        <taxon>Fungi</taxon>
        <taxon>Dikarya</taxon>
        <taxon>Ascomycota</taxon>
        <taxon>Saccharomycotina</taxon>
        <taxon>Pichiomycetes</taxon>
        <taxon>Pichiales</taxon>
        <taxon>Pichiaceae</taxon>
        <taxon>Pichia</taxon>
    </lineage>
</organism>
<dbReference type="GO" id="GO:0017056">
    <property type="term" value="F:structural constituent of nuclear pore"/>
    <property type="evidence" value="ECO:0007669"/>
    <property type="project" value="UniProtKB-UniRule"/>
</dbReference>
<evidence type="ECO:0000256" key="7">
    <source>
        <dbReference type="RuleBase" id="RU365072"/>
    </source>
</evidence>
<proteinExistence type="inferred from homology"/>
<keyword evidence="4 7" id="KW-0811">Translocation</keyword>
<comment type="caution">
    <text evidence="8">The sequence shown here is derived from an EMBL/GenBank/DDBJ whole genome shotgun (WGS) entry which is preliminary data.</text>
</comment>
<evidence type="ECO:0000256" key="1">
    <source>
        <dbReference type="ARBA" id="ARBA00022448"/>
    </source>
</evidence>
<dbReference type="GO" id="GO:0000973">
    <property type="term" value="P:post-transcriptional tethering of RNA polymerase II gene DNA at nuclear periphery"/>
    <property type="evidence" value="ECO:0007669"/>
    <property type="project" value="TreeGrafter"/>
</dbReference>
<dbReference type="AlphaFoldDB" id="A0A9P6WH95"/>
<dbReference type="GO" id="GO:0031965">
    <property type="term" value="C:nuclear membrane"/>
    <property type="evidence" value="ECO:0007669"/>
    <property type="project" value="UniProtKB-SubCell"/>
</dbReference>
<sequence length="768" mass="89665">MNDLKSTDEIDISMEDDNISANFANVLKNFRLEFGANDLRSIALGFKVITYKKLMELYDSDPSQVDSISNWILECKFWTILESLLDVKFNKDYIQNSLDLNDVSEYSSDTVIQDKVISSDNELLQLLTCINSLSETFKLDYPNQDDDDNNDGDENELQYTKWHNTLLKLNSIKTDKNLIKNLDLDSPLRTPQNVDQDDQLKDEAFFKRAFKLLMSHEFDDLKSLSEATNNWDFSLMIAGLNDKIDPIIDLKDFSKNTIPSGVKFKILRRRTIYQLAINSKLNNSPYERACYGILSSDFLTVNELTSNWEEKLFIYLNNLFHNNLENKILKLYQDLDMNFELNMISKLSKPPVISNSVDEIFNKLANDKNQLIKDQSKHSIRVLIGSIISDNVKLLMENTIKSIDDLISVESESENETGANITNEAYLLRILTHLAIILQLIYGEEIINNDDYIKILNCYIYRLNLYKQYELVPVYISFIPTQDKIIDIYSTILLQFEYSSSDRINQINGIKILNLPIESIIRETIEKSFKETINYYPTNSEIQLNYEVDLIDEKLFNTIYWSIDAGMIFDCLEAIIILLRRFLLVGKIGSAIKFLKSISLPQLIDNYKYETSVLSNLKNENNFISDNNIPHILDYKLHELTQYHNLFSTFQLLLDYDYKETNDDKLNKIIDSLYKIIKTWMFDLVNDKDDNEIIESDIEIFEELRRIYIPTIFNTLFDILIENMNKNKKFEQQAVQLVNLLADEKFKIYDILNSTNELKPFLSKFADF</sequence>
<name>A0A9P6WH95_9ASCO</name>
<evidence type="ECO:0000256" key="2">
    <source>
        <dbReference type="ARBA" id="ARBA00022816"/>
    </source>
</evidence>
<dbReference type="Pfam" id="PF04121">
    <property type="entry name" value="Nup84_Nup100"/>
    <property type="match status" value="1"/>
</dbReference>
<feature type="non-terminal residue" evidence="8">
    <location>
        <position position="768"/>
    </location>
</feature>
<reference evidence="8" key="1">
    <citation type="submission" date="2020-11" db="EMBL/GenBank/DDBJ databases">
        <title>Kefir isolates.</title>
        <authorList>
            <person name="Marcisauskas S."/>
            <person name="Kim Y."/>
            <person name="Blasche S."/>
        </authorList>
    </citation>
    <scope>NUCLEOTIDE SEQUENCE</scope>
    <source>
        <strain evidence="8">Olga-1</strain>
    </source>
</reference>
<evidence type="ECO:0000313" key="9">
    <source>
        <dbReference type="Proteomes" id="UP000697127"/>
    </source>
</evidence>
<keyword evidence="5 7" id="KW-0906">Nuclear pore complex</keyword>
<protein>
    <recommendedName>
        <fullName evidence="7">Nuclear pore complex protein</fullName>
    </recommendedName>
</protein>
<dbReference type="EMBL" id="PUHW01000398">
    <property type="protein sequence ID" value="KAG0686714.1"/>
    <property type="molecule type" value="Genomic_DNA"/>
</dbReference>
<dbReference type="GO" id="GO:0031080">
    <property type="term" value="C:nuclear pore outer ring"/>
    <property type="evidence" value="ECO:0007669"/>
    <property type="project" value="TreeGrafter"/>
</dbReference>
<dbReference type="GO" id="GO:0006606">
    <property type="term" value="P:protein import into nucleus"/>
    <property type="evidence" value="ECO:0007669"/>
    <property type="project" value="TreeGrafter"/>
</dbReference>
<comment type="function">
    <text evidence="7">Functions as a component of the nuclear pore complex (NPC).</text>
</comment>
<dbReference type="PANTHER" id="PTHR13003">
    <property type="entry name" value="NUP107-RELATED"/>
    <property type="match status" value="1"/>
</dbReference>
<keyword evidence="3" id="KW-0653">Protein transport</keyword>
<gene>
    <name evidence="8" type="primary">NUP84</name>
    <name evidence="8" type="ORF">C6P40_003481</name>
</gene>
<comment type="subcellular location">
    <subcellularLocation>
        <location evidence="7">Nucleus</location>
        <location evidence="7">Nuclear pore complex</location>
    </subcellularLocation>
    <subcellularLocation>
        <location evidence="7">Nucleus membrane</location>
    </subcellularLocation>
</comment>
<accession>A0A9P6WH95</accession>
<dbReference type="OrthoDB" id="3098at2759"/>
<dbReference type="Proteomes" id="UP000697127">
    <property type="component" value="Unassembled WGS sequence"/>
</dbReference>
<comment type="similarity">
    <text evidence="7">Belongs to the nucleoporin Nup84/Nup107 family.</text>
</comment>
<keyword evidence="7" id="KW-0472">Membrane</keyword>
<evidence type="ECO:0000256" key="4">
    <source>
        <dbReference type="ARBA" id="ARBA00023010"/>
    </source>
</evidence>
<evidence type="ECO:0000313" key="8">
    <source>
        <dbReference type="EMBL" id="KAG0686714.1"/>
    </source>
</evidence>
<dbReference type="PANTHER" id="PTHR13003:SF2">
    <property type="entry name" value="NUCLEAR PORE COMPLEX PROTEIN NUP107"/>
    <property type="match status" value="1"/>
</dbReference>
<evidence type="ECO:0000256" key="3">
    <source>
        <dbReference type="ARBA" id="ARBA00022927"/>
    </source>
</evidence>
<evidence type="ECO:0000256" key="6">
    <source>
        <dbReference type="ARBA" id="ARBA00023242"/>
    </source>
</evidence>
<dbReference type="Gene3D" id="1.20.190.50">
    <property type="match status" value="2"/>
</dbReference>
<dbReference type="GO" id="GO:0006406">
    <property type="term" value="P:mRNA export from nucleus"/>
    <property type="evidence" value="ECO:0007669"/>
    <property type="project" value="TreeGrafter"/>
</dbReference>